<feature type="compositionally biased region" description="Polar residues" evidence="1">
    <location>
        <begin position="14"/>
        <end position="24"/>
    </location>
</feature>
<dbReference type="EMBL" id="LUEZ02000050">
    <property type="protein sequence ID" value="RDB22424.1"/>
    <property type="molecule type" value="Genomic_DNA"/>
</dbReference>
<comment type="caution">
    <text evidence="2">The sequence shown here is derived from an EMBL/GenBank/DDBJ whole genome shotgun (WGS) entry which is preliminary data.</text>
</comment>
<reference evidence="2" key="1">
    <citation type="submission" date="2018-04" db="EMBL/GenBank/DDBJ databases">
        <title>Whole genome sequencing of Hypsizygus marmoreus.</title>
        <authorList>
            <person name="Choi I.-G."/>
            <person name="Min B."/>
            <person name="Kim J.-G."/>
            <person name="Kim S."/>
            <person name="Oh Y.-L."/>
            <person name="Kong W.-S."/>
            <person name="Park H."/>
            <person name="Jeong J."/>
            <person name="Song E.-S."/>
        </authorList>
    </citation>
    <scope>NUCLEOTIDE SEQUENCE [LARGE SCALE GENOMIC DNA]</scope>
    <source>
        <strain evidence="2">51987-8</strain>
    </source>
</reference>
<dbReference type="InParanoid" id="A0A369JST3"/>
<evidence type="ECO:0000313" key="2">
    <source>
        <dbReference type="EMBL" id="RDB22424.1"/>
    </source>
</evidence>
<evidence type="ECO:0000313" key="3">
    <source>
        <dbReference type="Proteomes" id="UP000076154"/>
    </source>
</evidence>
<dbReference type="AlphaFoldDB" id="A0A369JST3"/>
<organism evidence="2 3">
    <name type="scientific">Hypsizygus marmoreus</name>
    <name type="common">White beech mushroom</name>
    <name type="synonym">Agaricus marmoreus</name>
    <dbReference type="NCBI Taxonomy" id="39966"/>
    <lineage>
        <taxon>Eukaryota</taxon>
        <taxon>Fungi</taxon>
        <taxon>Dikarya</taxon>
        <taxon>Basidiomycota</taxon>
        <taxon>Agaricomycotina</taxon>
        <taxon>Agaricomycetes</taxon>
        <taxon>Agaricomycetidae</taxon>
        <taxon>Agaricales</taxon>
        <taxon>Tricholomatineae</taxon>
        <taxon>Lyophyllaceae</taxon>
        <taxon>Hypsizygus</taxon>
    </lineage>
</organism>
<gene>
    <name evidence="2" type="ORF">Hypma_010409</name>
</gene>
<name>A0A369JST3_HYPMA</name>
<feature type="region of interest" description="Disordered" evidence="1">
    <location>
        <begin position="1"/>
        <end position="47"/>
    </location>
</feature>
<dbReference type="Proteomes" id="UP000076154">
    <property type="component" value="Unassembled WGS sequence"/>
</dbReference>
<proteinExistence type="predicted"/>
<protein>
    <submittedName>
        <fullName evidence="2">Uncharacterized protein</fullName>
    </submittedName>
</protein>
<sequence>MYDEKDEAVHPLPSNFSPTRSRLCTTSVNSNPPTATTPAQPANSTTYASSQPIVDRAVEQFNTLRDVVDPRSPTSLLTSITLVLVQLPFSTALVRWSPFMYFDHPHGRRRTLLLKTFLSPTYLNTIQRSCPLIIWYLSTAPSPPGSTEGTAAGVDVGAHSDTRLSRIFRWMCTGARTELSSS</sequence>
<dbReference type="OrthoDB" id="417252at2759"/>
<accession>A0A369JST3</accession>
<feature type="compositionally biased region" description="Low complexity" evidence="1">
    <location>
        <begin position="25"/>
        <end position="46"/>
    </location>
</feature>
<dbReference type="STRING" id="39966.A0A369JST3"/>
<keyword evidence="3" id="KW-1185">Reference proteome</keyword>
<evidence type="ECO:0000256" key="1">
    <source>
        <dbReference type="SAM" id="MobiDB-lite"/>
    </source>
</evidence>